<evidence type="ECO:0000256" key="3">
    <source>
        <dbReference type="ARBA" id="ARBA00023015"/>
    </source>
</evidence>
<dbReference type="PROSITE" id="PS50048">
    <property type="entry name" value="ZN2_CY6_FUNGAL_2"/>
    <property type="match status" value="1"/>
</dbReference>
<dbReference type="PANTHER" id="PTHR47338">
    <property type="entry name" value="ZN(II)2CYS6 TRANSCRIPTION FACTOR (EUROFUNG)-RELATED"/>
    <property type="match status" value="1"/>
</dbReference>
<evidence type="ECO:0000313" key="8">
    <source>
        <dbReference type="EMBL" id="TFL03048.1"/>
    </source>
</evidence>
<dbReference type="STRING" id="1884261.A0A5C3QNW2"/>
<evidence type="ECO:0000256" key="1">
    <source>
        <dbReference type="ARBA" id="ARBA00004123"/>
    </source>
</evidence>
<dbReference type="Proteomes" id="UP000305067">
    <property type="component" value="Unassembled WGS sequence"/>
</dbReference>
<feature type="compositionally biased region" description="Low complexity" evidence="6">
    <location>
        <begin position="94"/>
        <end position="111"/>
    </location>
</feature>
<evidence type="ECO:0000259" key="7">
    <source>
        <dbReference type="PROSITE" id="PS50048"/>
    </source>
</evidence>
<feature type="compositionally biased region" description="Polar residues" evidence="6">
    <location>
        <begin position="112"/>
        <end position="127"/>
    </location>
</feature>
<feature type="compositionally biased region" description="Low complexity" evidence="6">
    <location>
        <begin position="132"/>
        <end position="152"/>
    </location>
</feature>
<evidence type="ECO:0000256" key="2">
    <source>
        <dbReference type="ARBA" id="ARBA00022723"/>
    </source>
</evidence>
<dbReference type="GO" id="GO:0003677">
    <property type="term" value="F:DNA binding"/>
    <property type="evidence" value="ECO:0007669"/>
    <property type="project" value="InterPro"/>
</dbReference>
<keyword evidence="2" id="KW-0479">Metal-binding</keyword>
<dbReference type="InterPro" id="IPR036864">
    <property type="entry name" value="Zn2-C6_fun-type_DNA-bd_sf"/>
</dbReference>
<keyword evidence="5" id="KW-0539">Nucleus</keyword>
<dbReference type="PROSITE" id="PS00463">
    <property type="entry name" value="ZN2_CY6_FUNGAL_1"/>
    <property type="match status" value="1"/>
</dbReference>
<dbReference type="CDD" id="cd14725">
    <property type="entry name" value="ZIP_Gal4-like_2"/>
    <property type="match status" value="1"/>
</dbReference>
<name>A0A5C3QNW2_9AGAR</name>
<reference evidence="8 9" key="1">
    <citation type="journal article" date="2019" name="Nat. Ecol. Evol.">
        <title>Megaphylogeny resolves global patterns of mushroom evolution.</title>
        <authorList>
            <person name="Varga T."/>
            <person name="Krizsan K."/>
            <person name="Foldi C."/>
            <person name="Dima B."/>
            <person name="Sanchez-Garcia M."/>
            <person name="Sanchez-Ramirez S."/>
            <person name="Szollosi G.J."/>
            <person name="Szarkandi J.G."/>
            <person name="Papp V."/>
            <person name="Albert L."/>
            <person name="Andreopoulos W."/>
            <person name="Angelini C."/>
            <person name="Antonin V."/>
            <person name="Barry K.W."/>
            <person name="Bougher N.L."/>
            <person name="Buchanan P."/>
            <person name="Buyck B."/>
            <person name="Bense V."/>
            <person name="Catcheside P."/>
            <person name="Chovatia M."/>
            <person name="Cooper J."/>
            <person name="Damon W."/>
            <person name="Desjardin D."/>
            <person name="Finy P."/>
            <person name="Geml J."/>
            <person name="Haridas S."/>
            <person name="Hughes K."/>
            <person name="Justo A."/>
            <person name="Karasinski D."/>
            <person name="Kautmanova I."/>
            <person name="Kiss B."/>
            <person name="Kocsube S."/>
            <person name="Kotiranta H."/>
            <person name="LaButti K.M."/>
            <person name="Lechner B.E."/>
            <person name="Liimatainen K."/>
            <person name="Lipzen A."/>
            <person name="Lukacs Z."/>
            <person name="Mihaltcheva S."/>
            <person name="Morgado L.N."/>
            <person name="Niskanen T."/>
            <person name="Noordeloos M.E."/>
            <person name="Ohm R.A."/>
            <person name="Ortiz-Santana B."/>
            <person name="Ovrebo C."/>
            <person name="Racz N."/>
            <person name="Riley R."/>
            <person name="Savchenko A."/>
            <person name="Shiryaev A."/>
            <person name="Soop K."/>
            <person name="Spirin V."/>
            <person name="Szebenyi C."/>
            <person name="Tomsovsky M."/>
            <person name="Tulloss R.E."/>
            <person name="Uehling J."/>
            <person name="Grigoriev I.V."/>
            <person name="Vagvolgyi C."/>
            <person name="Papp T."/>
            <person name="Martin F.M."/>
            <person name="Miettinen O."/>
            <person name="Hibbett D.S."/>
            <person name="Nagy L.G."/>
        </authorList>
    </citation>
    <scope>NUCLEOTIDE SEQUENCE [LARGE SCALE GENOMIC DNA]</scope>
    <source>
        <strain evidence="8 9">CBS 309.79</strain>
    </source>
</reference>
<dbReference type="Pfam" id="PF00172">
    <property type="entry name" value="Zn_clus"/>
    <property type="match status" value="1"/>
</dbReference>
<accession>A0A5C3QNW2</accession>
<proteinExistence type="predicted"/>
<dbReference type="CDD" id="cd12148">
    <property type="entry name" value="fungal_TF_MHR"/>
    <property type="match status" value="1"/>
</dbReference>
<dbReference type="InterPro" id="IPR007219">
    <property type="entry name" value="XnlR_reg_dom"/>
</dbReference>
<keyword evidence="9" id="KW-1185">Reference proteome</keyword>
<keyword evidence="3" id="KW-0805">Transcription regulation</keyword>
<dbReference type="AlphaFoldDB" id="A0A5C3QNW2"/>
<feature type="domain" description="Zn(2)-C6 fungal-type" evidence="7">
    <location>
        <begin position="14"/>
        <end position="46"/>
    </location>
</feature>
<sequence>MAKVETSPLQRGKACLRCRKRKMKCNGIRPSCQQCLKAGKSDCCEYDDGRSKTRTQLMRETIEKLELRVRQLETDGSSSSIGLPELLRSHRRSTSSSSSSSDSPALMPSSPESFETSPYHSDNSHSPAESWAALPAHHTSSSPSPSFPDLTDDSTPIQLASMLLDIFAPHRHQCALDLHMDRLRASLYLPPHEQRHPALMNSLFLWACFVSRPQPLSNNEQHYLDLALQSVNDGLKSGDRLFDVIQGSCLIATYFLANGRLLEGGYHASAAAAMAVQCGLHRPLTVDGADVSASSPFALPPAQDSIEEGERILLFWQCFILDRCNSVLLQKPVTIQDNLSSYEAINVPWAQSVSEYEMGLANTASEFFSVRTFLGGSHDGAFSPSAMRAKAAALLHHTHQMSICVDAQLTPPASPLDGIQTTELMIKQYIASLPSVASLPVAVPDDKFIHLSCHLVAQCSIIHLHHPLASEIAICYERRLDAARECVLIITTLRESDYPFLDPITGSCWALVADVLLRELDSINASWPLLDNHQITNELNILLYAMTRFQERFATAGNAIARIQHRLGHDTL</sequence>
<dbReference type="CDD" id="cd00067">
    <property type="entry name" value="GAL4"/>
    <property type="match status" value="1"/>
</dbReference>
<evidence type="ECO:0000256" key="5">
    <source>
        <dbReference type="ARBA" id="ARBA00023242"/>
    </source>
</evidence>
<dbReference type="GO" id="GO:0000981">
    <property type="term" value="F:DNA-binding transcription factor activity, RNA polymerase II-specific"/>
    <property type="evidence" value="ECO:0007669"/>
    <property type="project" value="InterPro"/>
</dbReference>
<dbReference type="SMART" id="SM00066">
    <property type="entry name" value="GAL4"/>
    <property type="match status" value="1"/>
</dbReference>
<dbReference type="GO" id="GO:0005634">
    <property type="term" value="C:nucleus"/>
    <property type="evidence" value="ECO:0007669"/>
    <property type="project" value="UniProtKB-SubCell"/>
</dbReference>
<dbReference type="EMBL" id="ML178821">
    <property type="protein sequence ID" value="TFL03048.1"/>
    <property type="molecule type" value="Genomic_DNA"/>
</dbReference>
<feature type="region of interest" description="Disordered" evidence="6">
    <location>
        <begin position="72"/>
        <end position="152"/>
    </location>
</feature>
<dbReference type="PANTHER" id="PTHR47338:SF29">
    <property type="entry name" value="ZN(2)-C6 FUNGAL-TYPE DOMAIN-CONTAINING PROTEIN"/>
    <property type="match status" value="1"/>
</dbReference>
<organism evidence="8 9">
    <name type="scientific">Pterulicium gracile</name>
    <dbReference type="NCBI Taxonomy" id="1884261"/>
    <lineage>
        <taxon>Eukaryota</taxon>
        <taxon>Fungi</taxon>
        <taxon>Dikarya</taxon>
        <taxon>Basidiomycota</taxon>
        <taxon>Agaricomycotina</taxon>
        <taxon>Agaricomycetes</taxon>
        <taxon>Agaricomycetidae</taxon>
        <taxon>Agaricales</taxon>
        <taxon>Pleurotineae</taxon>
        <taxon>Pterulaceae</taxon>
        <taxon>Pterulicium</taxon>
    </lineage>
</organism>
<gene>
    <name evidence="8" type="ORF">BDV98DRAFT_591845</name>
</gene>
<keyword evidence="4" id="KW-0804">Transcription</keyword>
<evidence type="ECO:0000313" key="9">
    <source>
        <dbReference type="Proteomes" id="UP000305067"/>
    </source>
</evidence>
<dbReference type="InterPro" id="IPR050815">
    <property type="entry name" value="TF_fung"/>
</dbReference>
<dbReference type="Gene3D" id="4.10.240.10">
    <property type="entry name" value="Zn(2)-C6 fungal-type DNA-binding domain"/>
    <property type="match status" value="1"/>
</dbReference>
<dbReference type="GO" id="GO:0008270">
    <property type="term" value="F:zinc ion binding"/>
    <property type="evidence" value="ECO:0007669"/>
    <property type="project" value="InterPro"/>
</dbReference>
<evidence type="ECO:0000256" key="6">
    <source>
        <dbReference type="SAM" id="MobiDB-lite"/>
    </source>
</evidence>
<comment type="subcellular location">
    <subcellularLocation>
        <location evidence="1">Nucleus</location>
    </subcellularLocation>
</comment>
<dbReference type="OrthoDB" id="2123952at2759"/>
<protein>
    <recommendedName>
        <fullName evidence="7">Zn(2)-C6 fungal-type domain-containing protein</fullName>
    </recommendedName>
</protein>
<dbReference type="InterPro" id="IPR001138">
    <property type="entry name" value="Zn2Cys6_DnaBD"/>
</dbReference>
<dbReference type="GO" id="GO:0006351">
    <property type="term" value="P:DNA-templated transcription"/>
    <property type="evidence" value="ECO:0007669"/>
    <property type="project" value="InterPro"/>
</dbReference>
<dbReference type="SUPFAM" id="SSF57701">
    <property type="entry name" value="Zn2/Cys6 DNA-binding domain"/>
    <property type="match status" value="1"/>
</dbReference>
<dbReference type="Pfam" id="PF04082">
    <property type="entry name" value="Fungal_trans"/>
    <property type="match status" value="1"/>
</dbReference>
<evidence type="ECO:0000256" key="4">
    <source>
        <dbReference type="ARBA" id="ARBA00023163"/>
    </source>
</evidence>